<sequence length="163" mass="16948">MSYDPYALAFPAPAFPVTSREFDAGGPLPIWSYQPANESPELSWGVLPSEARSLVVTAFDADAPIPGGLWHWAVKDIPATASGLAHNVTGIGMPLANDLGQRAYTGVNPPPGTGTHRLVICVTALGVDILDLPEDASLAMLNIAMIPHTVGRGILVGTSKPAA</sequence>
<evidence type="ECO:0008006" key="4">
    <source>
        <dbReference type="Google" id="ProtNLM"/>
    </source>
</evidence>
<evidence type="ECO:0000256" key="1">
    <source>
        <dbReference type="ARBA" id="ARBA00007120"/>
    </source>
</evidence>
<comment type="similarity">
    <text evidence="1">Belongs to the UPF0098 family.</text>
</comment>
<dbReference type="RefSeq" id="WP_170218006.1">
    <property type="nucleotide sequence ID" value="NZ_CP144375.1"/>
</dbReference>
<dbReference type="Proteomes" id="UP000256269">
    <property type="component" value="Unassembled WGS sequence"/>
</dbReference>
<evidence type="ECO:0000313" key="2">
    <source>
        <dbReference type="EMBL" id="REH35718.1"/>
    </source>
</evidence>
<dbReference type="SUPFAM" id="SSF49777">
    <property type="entry name" value="PEBP-like"/>
    <property type="match status" value="1"/>
</dbReference>
<reference evidence="2 3" key="1">
    <citation type="submission" date="2018-08" db="EMBL/GenBank/DDBJ databases">
        <title>Genomic Encyclopedia of Archaeal and Bacterial Type Strains, Phase II (KMG-II): from individual species to whole genera.</title>
        <authorList>
            <person name="Goeker M."/>
        </authorList>
    </citation>
    <scope>NUCLEOTIDE SEQUENCE [LARGE SCALE GENOMIC DNA]</scope>
    <source>
        <strain evidence="2 3">DSM 45791</strain>
    </source>
</reference>
<proteinExistence type="inferred from homology"/>
<evidence type="ECO:0000313" key="3">
    <source>
        <dbReference type="Proteomes" id="UP000256269"/>
    </source>
</evidence>
<dbReference type="Gene3D" id="3.90.280.10">
    <property type="entry name" value="PEBP-like"/>
    <property type="match status" value="1"/>
</dbReference>
<dbReference type="InterPro" id="IPR008914">
    <property type="entry name" value="PEBP"/>
</dbReference>
<dbReference type="AlphaFoldDB" id="A0A3E0H1S5"/>
<dbReference type="EMBL" id="QUNO01000017">
    <property type="protein sequence ID" value="REH35718.1"/>
    <property type="molecule type" value="Genomic_DNA"/>
</dbReference>
<organism evidence="2 3">
    <name type="scientific">Kutzneria buriramensis</name>
    <dbReference type="NCBI Taxonomy" id="1045776"/>
    <lineage>
        <taxon>Bacteria</taxon>
        <taxon>Bacillati</taxon>
        <taxon>Actinomycetota</taxon>
        <taxon>Actinomycetes</taxon>
        <taxon>Pseudonocardiales</taxon>
        <taxon>Pseudonocardiaceae</taxon>
        <taxon>Kutzneria</taxon>
    </lineage>
</organism>
<dbReference type="NCBIfam" id="TIGR00481">
    <property type="entry name" value="YbhB/YbcL family Raf kinase inhibitor-like protein"/>
    <property type="match status" value="1"/>
</dbReference>
<dbReference type="InterPro" id="IPR036610">
    <property type="entry name" value="PEBP-like_sf"/>
</dbReference>
<dbReference type="CDD" id="cd00865">
    <property type="entry name" value="PEBP_bact_arch"/>
    <property type="match status" value="1"/>
</dbReference>
<gene>
    <name evidence="2" type="ORF">BCF44_117106</name>
</gene>
<dbReference type="Pfam" id="PF01161">
    <property type="entry name" value="PBP"/>
    <property type="match status" value="1"/>
</dbReference>
<dbReference type="InterPro" id="IPR005247">
    <property type="entry name" value="YbhB_YbcL/LppC-like"/>
</dbReference>
<protein>
    <recommendedName>
        <fullName evidence="4">PBP family phospholipid-binding protein</fullName>
    </recommendedName>
</protein>
<comment type="caution">
    <text evidence="2">The sequence shown here is derived from an EMBL/GenBank/DDBJ whole genome shotgun (WGS) entry which is preliminary data.</text>
</comment>
<name>A0A3E0H1S5_9PSEU</name>
<keyword evidence="3" id="KW-1185">Reference proteome</keyword>
<accession>A0A3E0H1S5</accession>